<dbReference type="RefSeq" id="XP_019289743.2">
    <property type="nucleotide sequence ID" value="XM_019434198.2"/>
</dbReference>
<reference evidence="2" key="1">
    <citation type="submission" date="2025-08" db="UniProtKB">
        <authorList>
            <consortium name="RefSeq"/>
        </authorList>
    </citation>
    <scope>IDENTIFICATION</scope>
    <source>
        <tissue evidence="2">Whole blood</tissue>
    </source>
</reference>
<dbReference type="GO" id="GO:0000149">
    <property type="term" value="F:SNARE binding"/>
    <property type="evidence" value="ECO:0007669"/>
    <property type="project" value="TreeGrafter"/>
</dbReference>
<dbReference type="AlphaFoldDB" id="A0A9V1EVY9"/>
<accession>A0A9V1EVY9</accession>
<proteinExistence type="predicted"/>
<sequence>MDLVHRKVFWGRRKSRLGGEEAGSECGQILLAEPQGHPRRQPRGHPFNLRRISGFLKGLHTNEGPQSVIPLDETSQGFQQLVQEGKFLEAYLSVSTSAWEGQDCGPQYQALAQSMWQVVQQALEGVRHGQELELKLQAVLDTVEYTQDKPPSPEAGTLEDGRVATWGSQLERLLRSDAEARVPTWDRRDKLGPFLEKLEEAVRQGLGSPRASQLGARFWTIYSTCFQEVLLSRLLELKHSCGASWNSCCMLYAWGRTTLFGQLGRETLPNAPSTSQKPTAGYLLDSMMFVTWMSQMQKQLVGLIQERLEETLENVLICDQKKWAPFSHPTFLEIFQLLEEAIIAARPIGPSVTSQVQAMVLEIFSKFLNRYQDKAVHFLQQNATAGAFPEVHLLGNCCILRKTWQELSQACFPPADLVTAVQGAIHAIEGHSRDHLLLRVRALCQNLLKGHFGRKERDLVNALQSLWQGLEGCPSLHSTPVYESLMQSLHVVVFGEYVQALATHLRMLAPRKWGSLRTQVEMDIWKLDNIFRKHGGPGLAIPEEPILGIFQLSENKGRETVDDWLASFRDRFPGYLSMQDQPCSSVDLEVEVKGRSCCCC</sequence>
<dbReference type="GeneID" id="109257821"/>
<dbReference type="GO" id="GO:0006887">
    <property type="term" value="P:exocytosis"/>
    <property type="evidence" value="ECO:0007669"/>
    <property type="project" value="InterPro"/>
</dbReference>
<name>A0A9V1EVY9_PANPR</name>
<dbReference type="KEGG" id="ppad:109257821"/>
<protein>
    <submittedName>
        <fullName evidence="2">Uncharacterized protein LOC109257821 isoform X1</fullName>
    </submittedName>
</protein>
<dbReference type="InterPro" id="IPR010326">
    <property type="entry name" value="EXOC3/Sec6"/>
</dbReference>
<dbReference type="GO" id="GO:0000145">
    <property type="term" value="C:exocyst"/>
    <property type="evidence" value="ECO:0007669"/>
    <property type="project" value="InterPro"/>
</dbReference>
<dbReference type="PANTHER" id="PTHR21292:SF7">
    <property type="entry name" value="EXOCYST COMPLEX COMPONENT 3-LIKE 2"/>
    <property type="match status" value="1"/>
</dbReference>
<dbReference type="PANTHER" id="PTHR21292">
    <property type="entry name" value="EXOCYST COMPLEX COMPONENT SEC6-RELATED"/>
    <property type="match status" value="1"/>
</dbReference>
<evidence type="ECO:0000313" key="1">
    <source>
        <dbReference type="Proteomes" id="UP001165780"/>
    </source>
</evidence>
<dbReference type="Proteomes" id="UP001165780">
    <property type="component" value="Unplaced"/>
</dbReference>
<dbReference type="GO" id="GO:0051601">
    <property type="term" value="P:exocyst localization"/>
    <property type="evidence" value="ECO:0007669"/>
    <property type="project" value="TreeGrafter"/>
</dbReference>
<organism evidence="1 2">
    <name type="scientific">Panthera pardus</name>
    <name type="common">Leopard</name>
    <name type="synonym">Felis pardus</name>
    <dbReference type="NCBI Taxonomy" id="9691"/>
    <lineage>
        <taxon>Eukaryota</taxon>
        <taxon>Metazoa</taxon>
        <taxon>Chordata</taxon>
        <taxon>Craniata</taxon>
        <taxon>Vertebrata</taxon>
        <taxon>Euteleostomi</taxon>
        <taxon>Mammalia</taxon>
        <taxon>Eutheria</taxon>
        <taxon>Laurasiatheria</taxon>
        <taxon>Carnivora</taxon>
        <taxon>Feliformia</taxon>
        <taxon>Felidae</taxon>
        <taxon>Pantherinae</taxon>
        <taxon>Panthera</taxon>
    </lineage>
</organism>
<gene>
    <name evidence="2" type="primary">LOC109257821</name>
</gene>
<evidence type="ECO:0000313" key="2">
    <source>
        <dbReference type="RefSeq" id="XP_019289743.2"/>
    </source>
</evidence>
<keyword evidence="1" id="KW-1185">Reference proteome</keyword>